<keyword evidence="2" id="KW-1185">Reference proteome</keyword>
<dbReference type="Proteomes" id="UP000778578">
    <property type="component" value="Unassembled WGS sequence"/>
</dbReference>
<reference evidence="1 2" key="1">
    <citation type="submission" date="2021-08" db="EMBL/GenBank/DDBJ databases">
        <title>WGS of actinomycetes from Thailand.</title>
        <authorList>
            <person name="Thawai C."/>
        </authorList>
    </citation>
    <scope>NUCLEOTIDE SEQUENCE [LARGE SCALE GENOMIC DNA]</scope>
    <source>
        <strain evidence="1 2">PLK6-54</strain>
    </source>
</reference>
<accession>A0ABS7Q075</accession>
<sequence>MGDTKLPLVLPSAPLGEAGESLEELIGDCRRMAARWRAPAPQQAAGAAATAASLHGITVPEASAHAVSAMADYGG</sequence>
<organism evidence="1 2">
    <name type="scientific">Actinacidiphila acidipaludis</name>
    <dbReference type="NCBI Taxonomy" id="2873382"/>
    <lineage>
        <taxon>Bacteria</taxon>
        <taxon>Bacillati</taxon>
        <taxon>Actinomycetota</taxon>
        <taxon>Actinomycetes</taxon>
        <taxon>Kitasatosporales</taxon>
        <taxon>Streptomycetaceae</taxon>
        <taxon>Actinacidiphila</taxon>
    </lineage>
</organism>
<evidence type="ECO:0000313" key="2">
    <source>
        <dbReference type="Proteomes" id="UP000778578"/>
    </source>
</evidence>
<dbReference type="RefSeq" id="WP_222959983.1">
    <property type="nucleotide sequence ID" value="NZ_JAINZZ010000002.1"/>
</dbReference>
<evidence type="ECO:0000313" key="1">
    <source>
        <dbReference type="EMBL" id="MBY8876508.1"/>
    </source>
</evidence>
<gene>
    <name evidence="1" type="ORF">K7862_02490</name>
</gene>
<dbReference type="EMBL" id="JAINZZ010000002">
    <property type="protein sequence ID" value="MBY8876508.1"/>
    <property type="molecule type" value="Genomic_DNA"/>
</dbReference>
<proteinExistence type="predicted"/>
<comment type="caution">
    <text evidence="1">The sequence shown here is derived from an EMBL/GenBank/DDBJ whole genome shotgun (WGS) entry which is preliminary data.</text>
</comment>
<name>A0ABS7Q075_9ACTN</name>
<protein>
    <submittedName>
        <fullName evidence="1">Uncharacterized protein</fullName>
    </submittedName>
</protein>